<proteinExistence type="predicted"/>
<organism evidence="1 2">
    <name type="scientific">Abiotrophia defectiva ATCC 49176</name>
    <dbReference type="NCBI Taxonomy" id="592010"/>
    <lineage>
        <taxon>Bacteria</taxon>
        <taxon>Bacillati</taxon>
        <taxon>Bacillota</taxon>
        <taxon>Bacilli</taxon>
        <taxon>Lactobacillales</taxon>
        <taxon>Aerococcaceae</taxon>
        <taxon>Abiotrophia</taxon>
    </lineage>
</organism>
<evidence type="ECO:0000313" key="2">
    <source>
        <dbReference type="Proteomes" id="UP000019050"/>
    </source>
</evidence>
<accession>W1Q6L6</accession>
<dbReference type="OrthoDB" id="2157040at2"/>
<sequence>MRVKVTKSERELIERELRRGTTKSRIASLLHVNFETGCQMIQRVREQIRPEIGDQIRFTFRQVHMRGTIRKLLTNSAVVDIDWLRSDPTMKDICTSRTIVNFKDIVAYINCEHLIQDDEEGEEPLSPAAQQGI</sequence>
<dbReference type="eggNOG" id="ENOG5032RTD">
    <property type="taxonomic scope" value="Bacteria"/>
</dbReference>
<evidence type="ECO:0000313" key="1">
    <source>
        <dbReference type="EMBL" id="ESK66504.1"/>
    </source>
</evidence>
<keyword evidence="2" id="KW-1185">Reference proteome</keyword>
<dbReference type="STRING" id="592010.GCWU000182_000194"/>
<dbReference type="AlphaFoldDB" id="W1Q6L6"/>
<reference evidence="1" key="1">
    <citation type="submission" date="2013-06" db="EMBL/GenBank/DDBJ databases">
        <authorList>
            <person name="Weinstock G."/>
            <person name="Sodergren E."/>
            <person name="Clifton S."/>
            <person name="Fulton L."/>
            <person name="Fulton B."/>
            <person name="Courtney L."/>
            <person name="Fronick C."/>
            <person name="Harrison M."/>
            <person name="Strong C."/>
            <person name="Farmer C."/>
            <person name="Delahaunty K."/>
            <person name="Markovic C."/>
            <person name="Hall O."/>
            <person name="Minx P."/>
            <person name="Tomlinson C."/>
            <person name="Mitreva M."/>
            <person name="Nelson J."/>
            <person name="Hou S."/>
            <person name="Wollam A."/>
            <person name="Pepin K.H."/>
            <person name="Johnson M."/>
            <person name="Bhonagiri V."/>
            <person name="Nash W.E."/>
            <person name="Warren W."/>
            <person name="Chinwalla A."/>
            <person name="Mardis E.R."/>
            <person name="Wilson R.K."/>
        </authorList>
    </citation>
    <scope>NUCLEOTIDE SEQUENCE [LARGE SCALE GENOMIC DNA]</scope>
    <source>
        <strain evidence="1">ATCC 49176</strain>
    </source>
</reference>
<dbReference type="HOGENOM" id="CLU_146619_0_0_9"/>
<dbReference type="EMBL" id="ACIN03000001">
    <property type="protein sequence ID" value="ESK66504.1"/>
    <property type="molecule type" value="Genomic_DNA"/>
</dbReference>
<protein>
    <submittedName>
        <fullName evidence="1">Uncharacterized protein</fullName>
    </submittedName>
</protein>
<dbReference type="Proteomes" id="UP000019050">
    <property type="component" value="Unassembled WGS sequence"/>
</dbReference>
<gene>
    <name evidence="1" type="ORF">GCWU000182_000194</name>
</gene>
<dbReference type="RefSeq" id="WP_023390852.1">
    <property type="nucleotide sequence ID" value="NZ_KI535340.1"/>
</dbReference>
<comment type="caution">
    <text evidence="1">The sequence shown here is derived from an EMBL/GenBank/DDBJ whole genome shotgun (WGS) entry which is preliminary data.</text>
</comment>
<dbReference type="GeneID" id="84816360"/>
<name>W1Q6L6_ABIDE</name>